<dbReference type="EMBL" id="QQXK01000002">
    <property type="protein sequence ID" value="RII43587.1"/>
    <property type="molecule type" value="Genomic_DNA"/>
</dbReference>
<sequence>MTAAVLFTAWHVFAWFLWIAPVSPLREVVPSKLLTQYMIPFFGQSWSVFAPEPINGDNRMLVRAVIRENGADKTTEWVNVTDVETQLMTNKLFPARAANQTIDLASDYRSAYAKLNAEQKAAANLNFFDGEDWAGRVQDTMGRLGDNKAAIGKYIDVEFRAVRYATQAAKAIWGQNVVRVQFQMERQNVIPFEERHNPDAERPKVQLTPSGWRGPQVAKGQSEKDFADTFKRLYKELHP</sequence>
<proteinExistence type="predicted"/>
<evidence type="ECO:0000313" key="3">
    <source>
        <dbReference type="Proteomes" id="UP000265419"/>
    </source>
</evidence>
<dbReference type="Pfam" id="PF19136">
    <property type="entry name" value="DUF5819"/>
    <property type="match status" value="1"/>
</dbReference>
<feature type="compositionally biased region" description="Basic and acidic residues" evidence="1">
    <location>
        <begin position="193"/>
        <end position="204"/>
    </location>
</feature>
<protein>
    <submittedName>
        <fullName evidence="2">Uncharacterized protein</fullName>
    </submittedName>
</protein>
<feature type="region of interest" description="Disordered" evidence="1">
    <location>
        <begin position="193"/>
        <end position="222"/>
    </location>
</feature>
<dbReference type="Proteomes" id="UP000265419">
    <property type="component" value="Unassembled WGS sequence"/>
</dbReference>
<keyword evidence="3" id="KW-1185">Reference proteome</keyword>
<evidence type="ECO:0000313" key="2">
    <source>
        <dbReference type="EMBL" id="RII43587.1"/>
    </source>
</evidence>
<evidence type="ECO:0000256" key="1">
    <source>
        <dbReference type="SAM" id="MobiDB-lite"/>
    </source>
</evidence>
<dbReference type="InterPro" id="IPR043857">
    <property type="entry name" value="DUF5819"/>
</dbReference>
<name>A0A399JG19_9MICC</name>
<reference evidence="2 3" key="1">
    <citation type="submission" date="2018-07" db="EMBL/GenBank/DDBJ databases">
        <title>Arthrobacter sp. nov., isolated from raw cow's milk with high bacterial count.</title>
        <authorList>
            <person name="Hahne J."/>
            <person name="Isele D."/>
            <person name="Lipski A."/>
        </authorList>
    </citation>
    <scope>NUCLEOTIDE SEQUENCE [LARGE SCALE GENOMIC DNA]</scope>
    <source>
        <strain evidence="2 3">JZ R-35</strain>
    </source>
</reference>
<gene>
    <name evidence="2" type="ORF">DWB68_01410</name>
</gene>
<accession>A0A399JG19</accession>
<dbReference type="AlphaFoldDB" id="A0A399JG19"/>
<comment type="caution">
    <text evidence="2">The sequence shown here is derived from an EMBL/GenBank/DDBJ whole genome shotgun (WGS) entry which is preliminary data.</text>
</comment>
<organism evidence="2 3">
    <name type="scientific">Galactobacter valiniphilus</name>
    <dbReference type="NCBI Taxonomy" id="2676122"/>
    <lineage>
        <taxon>Bacteria</taxon>
        <taxon>Bacillati</taxon>
        <taxon>Actinomycetota</taxon>
        <taxon>Actinomycetes</taxon>
        <taxon>Micrococcales</taxon>
        <taxon>Micrococcaceae</taxon>
        <taxon>Galactobacter</taxon>
    </lineage>
</organism>
<dbReference type="RefSeq" id="WP_119423346.1">
    <property type="nucleotide sequence ID" value="NZ_QQXK01000002.1"/>
</dbReference>